<dbReference type="Pfam" id="PF00106">
    <property type="entry name" value="adh_short"/>
    <property type="match status" value="1"/>
</dbReference>
<evidence type="ECO:0000313" key="2">
    <source>
        <dbReference type="EMBL" id="RZU63834.1"/>
    </source>
</evidence>
<comment type="caution">
    <text evidence="2">The sequence shown here is derived from an EMBL/GenBank/DDBJ whole genome shotgun (WGS) entry which is preliminary data.</text>
</comment>
<name>A0A4Q8AHN3_9MICO</name>
<reference evidence="2 3" key="1">
    <citation type="submission" date="2019-02" db="EMBL/GenBank/DDBJ databases">
        <title>Sequencing the genomes of 1000 actinobacteria strains.</title>
        <authorList>
            <person name="Klenk H.-P."/>
        </authorList>
    </citation>
    <scope>NUCLEOTIDE SEQUENCE [LARGE SCALE GENOMIC DNA]</scope>
    <source>
        <strain evidence="2 3">DSM 18319</strain>
    </source>
</reference>
<dbReference type="Proteomes" id="UP000291483">
    <property type="component" value="Unassembled WGS sequence"/>
</dbReference>
<dbReference type="EMBL" id="SHLC01000001">
    <property type="protein sequence ID" value="RZU63834.1"/>
    <property type="molecule type" value="Genomic_DNA"/>
</dbReference>
<dbReference type="InterPro" id="IPR036291">
    <property type="entry name" value="NAD(P)-bd_dom_sf"/>
</dbReference>
<organism evidence="2 3">
    <name type="scientific">Microterricola gilva</name>
    <dbReference type="NCBI Taxonomy" id="393267"/>
    <lineage>
        <taxon>Bacteria</taxon>
        <taxon>Bacillati</taxon>
        <taxon>Actinomycetota</taxon>
        <taxon>Actinomycetes</taxon>
        <taxon>Micrococcales</taxon>
        <taxon>Microbacteriaceae</taxon>
        <taxon>Microterricola</taxon>
    </lineage>
</organism>
<keyword evidence="3" id="KW-1185">Reference proteome</keyword>
<dbReference type="Gene3D" id="3.40.50.720">
    <property type="entry name" value="NAD(P)-binding Rossmann-like Domain"/>
    <property type="match status" value="1"/>
</dbReference>
<dbReference type="AlphaFoldDB" id="A0A4Q8AHN3"/>
<keyword evidence="1" id="KW-0560">Oxidoreductase</keyword>
<sequence>MAVAGRVSAGARWNPSAIPSQAGKTIVVTGANAGLGFFASEQLARAGAAVVLACRNPSRADAAAHAIRARVPDAAVRTLTLDVSSLDSVRAASAELLDLERIDGLVLNAGIVHPPRRRGLSVDGLELVLATNYLGHFALTAQLLPALLRTPGSRVVTLGSMISRLMDSSLEDLPLAGGYQPWRAYAQSKIAAQVFGFELDRRLRAAAAASDADGAAASGGAAVPPVRTSALVAHPGYSIGGRTPRVPGVNEPSRSKRFVDNLQAPFTQGKDRGAWPIVRAVADPAARGGQYWGPRYLVKGEPRLHTPSATSLDRAIAERVWRESEALTGTTFTI</sequence>
<dbReference type="GO" id="GO:0016491">
    <property type="term" value="F:oxidoreductase activity"/>
    <property type="evidence" value="ECO:0007669"/>
    <property type="project" value="UniProtKB-KW"/>
</dbReference>
<dbReference type="PRINTS" id="PR00081">
    <property type="entry name" value="GDHRDH"/>
</dbReference>
<dbReference type="PANTHER" id="PTHR43157:SF31">
    <property type="entry name" value="PHOSPHATIDYLINOSITOL-GLYCAN BIOSYNTHESIS CLASS F PROTEIN"/>
    <property type="match status" value="1"/>
</dbReference>
<dbReference type="InterPro" id="IPR002347">
    <property type="entry name" value="SDR_fam"/>
</dbReference>
<dbReference type="PANTHER" id="PTHR43157">
    <property type="entry name" value="PHOSPHATIDYLINOSITOL-GLYCAN BIOSYNTHESIS CLASS F PROTEIN-RELATED"/>
    <property type="match status" value="1"/>
</dbReference>
<accession>A0A4Q8AHN3</accession>
<evidence type="ECO:0000256" key="1">
    <source>
        <dbReference type="ARBA" id="ARBA00023002"/>
    </source>
</evidence>
<proteinExistence type="predicted"/>
<dbReference type="SUPFAM" id="SSF51735">
    <property type="entry name" value="NAD(P)-binding Rossmann-fold domains"/>
    <property type="match status" value="1"/>
</dbReference>
<evidence type="ECO:0000313" key="3">
    <source>
        <dbReference type="Proteomes" id="UP000291483"/>
    </source>
</evidence>
<protein>
    <submittedName>
        <fullName evidence="2">Short subunit dehydrogenase</fullName>
    </submittedName>
</protein>
<gene>
    <name evidence="2" type="ORF">EV379_0123</name>
</gene>